<proteinExistence type="predicted"/>
<protein>
    <submittedName>
        <fullName evidence="2">Uncharacterized protein</fullName>
    </submittedName>
</protein>
<dbReference type="AlphaFoldDB" id="M0PKH9"/>
<feature type="non-terminal residue" evidence="2">
    <location>
        <position position="1"/>
    </location>
</feature>
<reference evidence="2 3" key="1">
    <citation type="journal article" date="2014" name="PLoS Genet.">
        <title>Phylogenetically driven sequencing of extremely halophilic archaea reveals strategies for static and dynamic osmo-response.</title>
        <authorList>
            <person name="Becker E.A."/>
            <person name="Seitzer P.M."/>
            <person name="Tritt A."/>
            <person name="Larsen D."/>
            <person name="Krusor M."/>
            <person name="Yao A.I."/>
            <person name="Wu D."/>
            <person name="Madern D."/>
            <person name="Eisen J.A."/>
            <person name="Darling A.E."/>
            <person name="Facciotti M.T."/>
        </authorList>
    </citation>
    <scope>NUCLEOTIDE SEQUENCE [LARGE SCALE GENOMIC DNA]</scope>
    <source>
        <strain evidence="2 3">JCM 13916</strain>
    </source>
</reference>
<gene>
    <name evidence="2" type="ORF">C462_10332</name>
</gene>
<comment type="caution">
    <text evidence="2">The sequence shown here is derived from an EMBL/GenBank/DDBJ whole genome shotgun (WGS) entry which is preliminary data.</text>
</comment>
<accession>M0PKH9</accession>
<keyword evidence="1" id="KW-0472">Membrane</keyword>
<organism evidence="2 3">
    <name type="scientific">Halorubrum distributum JCM 13916</name>
    <dbReference type="NCBI Taxonomy" id="1230455"/>
    <lineage>
        <taxon>Archaea</taxon>
        <taxon>Methanobacteriati</taxon>
        <taxon>Methanobacteriota</taxon>
        <taxon>Stenosarchaea group</taxon>
        <taxon>Halobacteria</taxon>
        <taxon>Halobacteriales</taxon>
        <taxon>Haloferacaceae</taxon>
        <taxon>Halorubrum</taxon>
        <taxon>Halorubrum distributum group</taxon>
    </lineage>
</organism>
<evidence type="ECO:0000313" key="2">
    <source>
        <dbReference type="EMBL" id="EMA70448.1"/>
    </source>
</evidence>
<keyword evidence="1" id="KW-1133">Transmembrane helix</keyword>
<keyword evidence="1" id="KW-0812">Transmembrane</keyword>
<evidence type="ECO:0000313" key="3">
    <source>
        <dbReference type="Proteomes" id="UP000011528"/>
    </source>
</evidence>
<feature type="transmembrane region" description="Helical" evidence="1">
    <location>
        <begin position="12"/>
        <end position="29"/>
    </location>
</feature>
<dbReference type="EMBL" id="AOJJ01000069">
    <property type="protein sequence ID" value="EMA70448.1"/>
    <property type="molecule type" value="Genomic_DNA"/>
</dbReference>
<evidence type="ECO:0000256" key="1">
    <source>
        <dbReference type="SAM" id="Phobius"/>
    </source>
</evidence>
<name>M0PKH9_9EURY</name>
<dbReference type="Proteomes" id="UP000011528">
    <property type="component" value="Unassembled WGS sequence"/>
</dbReference>
<dbReference type="RefSeq" id="WP_007995659.1">
    <property type="nucleotide sequence ID" value="NZ_AOJJ01000069.1"/>
</dbReference>
<sequence>SLVSLAPCGAYVAYGVLATGALEVFAVVLRSITYRRATGALAAFAVDPQLAIYNQSTEDLETISSLVRPLFHLESTSLITGRDSPPV</sequence>